<dbReference type="CDD" id="cd06661">
    <property type="entry name" value="GGCT_like"/>
    <property type="match status" value="1"/>
</dbReference>
<dbReference type="Pfam" id="PF06094">
    <property type="entry name" value="GGACT"/>
    <property type="match status" value="1"/>
</dbReference>
<name>A0A1H4MGA4_9BACT</name>
<dbReference type="AlphaFoldDB" id="A0A1H4MGA4"/>
<dbReference type="OrthoDB" id="8538589at2"/>
<dbReference type="Gene3D" id="3.10.490.10">
    <property type="entry name" value="Gamma-glutamyl cyclotransferase-like"/>
    <property type="match status" value="1"/>
</dbReference>
<dbReference type="EMBL" id="FNSD01000001">
    <property type="protein sequence ID" value="SEB82049.1"/>
    <property type="molecule type" value="Genomic_DNA"/>
</dbReference>
<reference evidence="2 3" key="1">
    <citation type="submission" date="2016-10" db="EMBL/GenBank/DDBJ databases">
        <authorList>
            <person name="de Groot N.N."/>
        </authorList>
    </citation>
    <scope>NUCLEOTIDE SEQUENCE [LARGE SCALE GENOMIC DNA]</scope>
    <source>
        <strain evidence="2 3">AB35.6</strain>
    </source>
</reference>
<evidence type="ECO:0000313" key="2">
    <source>
        <dbReference type="EMBL" id="SEB82049.1"/>
    </source>
</evidence>
<feature type="domain" description="Gamma-glutamylcyclotransferase AIG2-like" evidence="1">
    <location>
        <begin position="5"/>
        <end position="114"/>
    </location>
</feature>
<accession>A0A1H4MGA4</accession>
<dbReference type="InterPro" id="IPR009288">
    <property type="entry name" value="AIG2-like_dom"/>
</dbReference>
<dbReference type="SUPFAM" id="SSF110857">
    <property type="entry name" value="Gamma-glutamyl cyclotransferase-like"/>
    <property type="match status" value="1"/>
</dbReference>
<dbReference type="Proteomes" id="UP000182409">
    <property type="component" value="Unassembled WGS sequence"/>
</dbReference>
<proteinExistence type="predicted"/>
<dbReference type="InterPro" id="IPR013024">
    <property type="entry name" value="GGCT-like"/>
</dbReference>
<keyword evidence="2" id="KW-0808">Transferase</keyword>
<dbReference type="GO" id="GO:0016740">
    <property type="term" value="F:transferase activity"/>
    <property type="evidence" value="ECO:0007669"/>
    <property type="project" value="UniProtKB-KW"/>
</dbReference>
<evidence type="ECO:0000313" key="3">
    <source>
        <dbReference type="Proteomes" id="UP000182409"/>
    </source>
</evidence>
<organism evidence="2 3">
    <name type="scientific">Terriglobus roseus</name>
    <dbReference type="NCBI Taxonomy" id="392734"/>
    <lineage>
        <taxon>Bacteria</taxon>
        <taxon>Pseudomonadati</taxon>
        <taxon>Acidobacteriota</taxon>
        <taxon>Terriglobia</taxon>
        <taxon>Terriglobales</taxon>
        <taxon>Acidobacteriaceae</taxon>
        <taxon>Terriglobus</taxon>
    </lineage>
</organism>
<protein>
    <submittedName>
        <fullName evidence="2">Uncharacterized conserved protein YtfP, gamma-glutamylcyclotransferase (GGCT)/AIG2-like family</fullName>
    </submittedName>
</protein>
<evidence type="ECO:0000259" key="1">
    <source>
        <dbReference type="Pfam" id="PF06094"/>
    </source>
</evidence>
<sequence length="119" mass="13474">MKLGLFVYGTLHPDRAPAEVRHLTRQFVSLGTGTVKGRLLDLGEYPGLVFDGELESVPGEVFAIPEGPEMLRALDEYEGFTEHKDAGSLFVRELRDVRMTHGGIERHWVYRYNRQSTPS</sequence>
<dbReference type="RefSeq" id="WP_074653621.1">
    <property type="nucleotide sequence ID" value="NZ_FNSD01000001.1"/>
</dbReference>
<gene>
    <name evidence="2" type="ORF">SAMN05443244_1926</name>
</gene>
<dbReference type="InterPro" id="IPR036568">
    <property type="entry name" value="GGCT-like_sf"/>
</dbReference>